<feature type="chain" id="PRO_5041918387" evidence="9">
    <location>
        <begin position="22"/>
        <end position="625"/>
    </location>
</feature>
<keyword evidence="9" id="KW-0732">Signal</keyword>
<evidence type="ECO:0000256" key="3">
    <source>
        <dbReference type="ARBA" id="ARBA00022679"/>
    </source>
</evidence>
<dbReference type="Gene3D" id="3.30.200.20">
    <property type="entry name" value="Phosphorylase Kinase, domain 1"/>
    <property type="match status" value="1"/>
</dbReference>
<proteinExistence type="predicted"/>
<evidence type="ECO:0000256" key="7">
    <source>
        <dbReference type="PROSITE-ProRule" id="PRU10141"/>
    </source>
</evidence>
<keyword evidence="8" id="KW-0812">Transmembrane</keyword>
<keyword evidence="8" id="KW-0472">Membrane</keyword>
<organism evidence="11 12">
    <name type="scientific">Mycena maculata</name>
    <dbReference type="NCBI Taxonomy" id="230809"/>
    <lineage>
        <taxon>Eukaryota</taxon>
        <taxon>Fungi</taxon>
        <taxon>Dikarya</taxon>
        <taxon>Basidiomycota</taxon>
        <taxon>Agaricomycotina</taxon>
        <taxon>Agaricomycetes</taxon>
        <taxon>Agaricomycetidae</taxon>
        <taxon>Agaricales</taxon>
        <taxon>Marasmiineae</taxon>
        <taxon>Mycenaceae</taxon>
        <taxon>Mycena</taxon>
    </lineage>
</organism>
<dbReference type="GO" id="GO:0004674">
    <property type="term" value="F:protein serine/threonine kinase activity"/>
    <property type="evidence" value="ECO:0007669"/>
    <property type="project" value="UniProtKB-KW"/>
</dbReference>
<dbReference type="GO" id="GO:0005524">
    <property type="term" value="F:ATP binding"/>
    <property type="evidence" value="ECO:0007669"/>
    <property type="project" value="UniProtKB-UniRule"/>
</dbReference>
<evidence type="ECO:0000256" key="8">
    <source>
        <dbReference type="SAM" id="Phobius"/>
    </source>
</evidence>
<keyword evidence="6 7" id="KW-0067">ATP-binding</keyword>
<keyword evidence="4 7" id="KW-0547">Nucleotide-binding</keyword>
<feature type="domain" description="Protein kinase" evidence="10">
    <location>
        <begin position="263"/>
        <end position="544"/>
    </location>
</feature>
<gene>
    <name evidence="11" type="ORF">DFH07DRAFT_764545</name>
</gene>
<dbReference type="Proteomes" id="UP001215280">
    <property type="component" value="Unassembled WGS sequence"/>
</dbReference>
<keyword evidence="3" id="KW-0808">Transferase</keyword>
<dbReference type="InterPro" id="IPR017441">
    <property type="entry name" value="Protein_kinase_ATP_BS"/>
</dbReference>
<dbReference type="EMBL" id="JARJLG010000003">
    <property type="protein sequence ID" value="KAJ7782393.1"/>
    <property type="molecule type" value="Genomic_DNA"/>
</dbReference>
<evidence type="ECO:0000313" key="11">
    <source>
        <dbReference type="EMBL" id="KAJ7782393.1"/>
    </source>
</evidence>
<keyword evidence="5 11" id="KW-0418">Kinase</keyword>
<dbReference type="AlphaFoldDB" id="A0AAD7KBU5"/>
<name>A0AAD7KBU5_9AGAR</name>
<evidence type="ECO:0000256" key="1">
    <source>
        <dbReference type="ARBA" id="ARBA00022527"/>
    </source>
</evidence>
<dbReference type="PANTHER" id="PTHR24351">
    <property type="entry name" value="RIBOSOMAL PROTEIN S6 KINASE"/>
    <property type="match status" value="1"/>
</dbReference>
<dbReference type="InterPro" id="IPR008271">
    <property type="entry name" value="Ser/Thr_kinase_AS"/>
</dbReference>
<feature type="signal peptide" evidence="9">
    <location>
        <begin position="1"/>
        <end position="21"/>
    </location>
</feature>
<dbReference type="InterPro" id="IPR011009">
    <property type="entry name" value="Kinase-like_dom_sf"/>
</dbReference>
<feature type="binding site" evidence="7">
    <location>
        <position position="290"/>
    </location>
    <ligand>
        <name>ATP</name>
        <dbReference type="ChEBI" id="CHEBI:30616"/>
    </ligand>
</feature>
<keyword evidence="8" id="KW-1133">Transmembrane helix</keyword>
<dbReference type="PROSITE" id="PS50011">
    <property type="entry name" value="PROTEIN_KINASE_DOM"/>
    <property type="match status" value="1"/>
</dbReference>
<dbReference type="Pfam" id="PF00069">
    <property type="entry name" value="Pkinase"/>
    <property type="match status" value="1"/>
</dbReference>
<evidence type="ECO:0000313" key="12">
    <source>
        <dbReference type="Proteomes" id="UP001215280"/>
    </source>
</evidence>
<dbReference type="PROSITE" id="PS00108">
    <property type="entry name" value="PROTEIN_KINASE_ST"/>
    <property type="match status" value="1"/>
</dbReference>
<protein>
    <submittedName>
        <fullName evidence="11">Kinase-like domain-containing protein</fullName>
    </submittedName>
</protein>
<keyword evidence="1" id="KW-0723">Serine/threonine-protein kinase</keyword>
<comment type="caution">
    <text evidence="11">The sequence shown here is derived from an EMBL/GenBank/DDBJ whole genome shotgun (WGS) entry which is preliminary data.</text>
</comment>
<dbReference type="SMART" id="SM00220">
    <property type="entry name" value="S_TKc"/>
    <property type="match status" value="1"/>
</dbReference>
<evidence type="ECO:0000256" key="4">
    <source>
        <dbReference type="ARBA" id="ARBA00022741"/>
    </source>
</evidence>
<sequence>MFFQLFACLSSLASRIDTVCCRVVRSLAATVDKTVVVVVSALNIARKSSSSTSSPYPPPLVPPPTKTLPWDIPGTPTLSNGVYRPPLVLWMVVVLFIIMAVAGASCAIVKTGVLFRAQKAVFKLGQAIKHHVNQALFTFIALQLFVAGDTIKVLFVDLFGHLWHGHRQASLALRLIEPHAVETIAAVDDVFPSPAPQALPGFEAILHLDLTWHAIARAFAKLPGSNVFVDLPAPRRANGFWGSSSWKTVSTLGVKTVIQPAALRVVKFLGQGGFGAVLQVKVHGKTLALKRLVNANKRSRRIWDAFAAEVMVHQLMADHPAFPNVHAVFKGPGFLYVAMDCGVASFATIGRMSLRNALFYSGQLVLALHALHKRGVVHLDIKPENLLVGADGNLLVIDFGLARKLDSQPVDPSKFPTWNSVRLARTDRFPLLWVGPQNPHKDDVVCGTLQYMCPQIHFGLAYSFGADLWALGVVMHEWITGEMPDIYEVEGRNIHAWRASPKYWYSPVDRSFFAQIFCVDDPGRFAHYQELKAHRIWQPPYPFLFSLFGPSIPHLIYPSPLVLYTPSSSSPGSPRIARFRFFVFHEVSLRPVEGFEAGGEYYGRFDTRVTRGVRCGHEERRGRPS</sequence>
<evidence type="ECO:0000259" key="10">
    <source>
        <dbReference type="PROSITE" id="PS50011"/>
    </source>
</evidence>
<reference evidence="11" key="1">
    <citation type="submission" date="2023-03" db="EMBL/GenBank/DDBJ databases">
        <title>Massive genome expansion in bonnet fungi (Mycena s.s.) driven by repeated elements and novel gene families across ecological guilds.</title>
        <authorList>
            <consortium name="Lawrence Berkeley National Laboratory"/>
            <person name="Harder C.B."/>
            <person name="Miyauchi S."/>
            <person name="Viragh M."/>
            <person name="Kuo A."/>
            <person name="Thoen E."/>
            <person name="Andreopoulos B."/>
            <person name="Lu D."/>
            <person name="Skrede I."/>
            <person name="Drula E."/>
            <person name="Henrissat B."/>
            <person name="Morin E."/>
            <person name="Kohler A."/>
            <person name="Barry K."/>
            <person name="LaButti K."/>
            <person name="Morin E."/>
            <person name="Salamov A."/>
            <person name="Lipzen A."/>
            <person name="Mereny Z."/>
            <person name="Hegedus B."/>
            <person name="Baldrian P."/>
            <person name="Stursova M."/>
            <person name="Weitz H."/>
            <person name="Taylor A."/>
            <person name="Grigoriev I.V."/>
            <person name="Nagy L.G."/>
            <person name="Martin F."/>
            <person name="Kauserud H."/>
        </authorList>
    </citation>
    <scope>NUCLEOTIDE SEQUENCE</scope>
    <source>
        <strain evidence="11">CBHHK188m</strain>
    </source>
</reference>
<dbReference type="InterPro" id="IPR000719">
    <property type="entry name" value="Prot_kinase_dom"/>
</dbReference>
<evidence type="ECO:0000256" key="6">
    <source>
        <dbReference type="ARBA" id="ARBA00022840"/>
    </source>
</evidence>
<keyword evidence="12" id="KW-1185">Reference proteome</keyword>
<evidence type="ECO:0000256" key="5">
    <source>
        <dbReference type="ARBA" id="ARBA00022777"/>
    </source>
</evidence>
<dbReference type="PROSITE" id="PS00107">
    <property type="entry name" value="PROTEIN_KINASE_ATP"/>
    <property type="match status" value="1"/>
</dbReference>
<evidence type="ECO:0000256" key="9">
    <source>
        <dbReference type="SAM" id="SignalP"/>
    </source>
</evidence>
<keyword evidence="2" id="KW-0597">Phosphoprotein</keyword>
<feature type="transmembrane region" description="Helical" evidence="8">
    <location>
        <begin position="136"/>
        <end position="163"/>
    </location>
</feature>
<dbReference type="Gene3D" id="1.10.510.10">
    <property type="entry name" value="Transferase(Phosphotransferase) domain 1"/>
    <property type="match status" value="1"/>
</dbReference>
<feature type="transmembrane region" description="Helical" evidence="8">
    <location>
        <begin position="87"/>
        <end position="115"/>
    </location>
</feature>
<accession>A0AAD7KBU5</accession>
<dbReference type="SUPFAM" id="SSF56112">
    <property type="entry name" value="Protein kinase-like (PK-like)"/>
    <property type="match status" value="1"/>
</dbReference>
<evidence type="ECO:0000256" key="2">
    <source>
        <dbReference type="ARBA" id="ARBA00022553"/>
    </source>
</evidence>